<accession>A0A511D1Q4</accession>
<organism evidence="3 4">
    <name type="scientific">Pseudonocardia asaccharolytica DSM 44247 = NBRC 16224</name>
    <dbReference type="NCBI Taxonomy" id="1123024"/>
    <lineage>
        <taxon>Bacteria</taxon>
        <taxon>Bacillati</taxon>
        <taxon>Actinomycetota</taxon>
        <taxon>Actinomycetes</taxon>
        <taxon>Pseudonocardiales</taxon>
        <taxon>Pseudonocardiaceae</taxon>
        <taxon>Pseudonocardia</taxon>
    </lineage>
</organism>
<comment type="caution">
    <text evidence="3">The sequence shown here is derived from an EMBL/GenBank/DDBJ whole genome shotgun (WGS) entry which is preliminary data.</text>
</comment>
<dbReference type="EMBL" id="BJVI01000024">
    <property type="protein sequence ID" value="GEL18726.1"/>
    <property type="molecule type" value="Genomic_DNA"/>
</dbReference>
<feature type="chain" id="PRO_5022178196" description="Chaplin domain-containing protein" evidence="2">
    <location>
        <begin position="31"/>
        <end position="214"/>
    </location>
</feature>
<dbReference type="AlphaFoldDB" id="A0A511D1Q4"/>
<name>A0A511D1Q4_9PSEU</name>
<evidence type="ECO:0000313" key="4">
    <source>
        <dbReference type="Proteomes" id="UP000321328"/>
    </source>
</evidence>
<evidence type="ECO:0008006" key="5">
    <source>
        <dbReference type="Google" id="ProtNLM"/>
    </source>
</evidence>
<proteinExistence type="predicted"/>
<feature type="region of interest" description="Disordered" evidence="1">
    <location>
        <begin position="143"/>
        <end position="171"/>
    </location>
</feature>
<dbReference type="Proteomes" id="UP000321328">
    <property type="component" value="Unassembled WGS sequence"/>
</dbReference>
<protein>
    <recommendedName>
        <fullName evidence="5">Chaplin domain-containing protein</fullName>
    </recommendedName>
</protein>
<keyword evidence="2" id="KW-0732">Signal</keyword>
<evidence type="ECO:0000313" key="3">
    <source>
        <dbReference type="EMBL" id="GEL18726.1"/>
    </source>
</evidence>
<reference evidence="3 4" key="1">
    <citation type="submission" date="2019-07" db="EMBL/GenBank/DDBJ databases">
        <title>Whole genome shotgun sequence of Pseudonocardia asaccharolytica NBRC 16224.</title>
        <authorList>
            <person name="Hosoyama A."/>
            <person name="Uohara A."/>
            <person name="Ohji S."/>
            <person name="Ichikawa N."/>
        </authorList>
    </citation>
    <scope>NUCLEOTIDE SEQUENCE [LARGE SCALE GENOMIC DNA]</scope>
    <source>
        <strain evidence="3 4">NBRC 16224</strain>
    </source>
</reference>
<gene>
    <name evidence="3" type="ORF">PA7_25630</name>
</gene>
<evidence type="ECO:0000256" key="2">
    <source>
        <dbReference type="SAM" id="SignalP"/>
    </source>
</evidence>
<evidence type="ECO:0000256" key="1">
    <source>
        <dbReference type="SAM" id="MobiDB-lite"/>
    </source>
</evidence>
<keyword evidence="4" id="KW-1185">Reference proteome</keyword>
<sequence length="214" mass="21040">MQMSKTARRVVAASALALPLAMAGPGLASAGTGHDDHGHRGHGCGGDQTAVQGGSLIDLLAQVNPAANVGGILSFAPVEQNAVAGSDANSGIQQFGGPCGGGQESFQAGDLVAGLLQVNPAANVGGIANFAPVEQNAVADSDANSGIQQFGGNSGSHHGHHHGGDQTAVQGGDLLGLDLQVNPALNVGGIANFAPVEQNTAANGTQNSGIQQHR</sequence>
<dbReference type="STRING" id="1123024.GCA_000423625_04094"/>
<feature type="signal peptide" evidence="2">
    <location>
        <begin position="1"/>
        <end position="30"/>
    </location>
</feature>